<dbReference type="GO" id="GO:0034198">
    <property type="term" value="P:cellular response to amino acid starvation"/>
    <property type="evidence" value="ECO:0007669"/>
    <property type="project" value="TreeGrafter"/>
</dbReference>
<dbReference type="GO" id="GO:0005096">
    <property type="term" value="F:GTPase activator activity"/>
    <property type="evidence" value="ECO:0007669"/>
    <property type="project" value="TreeGrafter"/>
</dbReference>
<name>E3M7F1_CAERE</name>
<dbReference type="GO" id="GO:0006506">
    <property type="term" value="P:GPI anchor biosynthetic process"/>
    <property type="evidence" value="ECO:0007669"/>
    <property type="project" value="UniProtKB-UniPathway"/>
</dbReference>
<sequence>MLSPPAAVKYVSFSWAVFYVLAVLFGAPFFSDFIATAVLATTLTLVSAAPAVLLFDSEEQLLELLVSSFSCENIKTNKESIYLSTSTFAVLGAWAAAAVHPLDWDRWWQRYPLPSLIGCVCGALLGLLVGIVRVYIGKRISYNKAKKRPFATGDSSGGRFGHYTFDDAPKLLGILLAEFDNTEGPIIKHSVPRGNINVEATFSFTKGLIIPKPSMFRHSFSLTIKSLGCKVLMFPVGIDHTSYERGRFTFDMAFIVDMTSSAETMYEPIVQKCAEYLIELEMEYNFLTNSKYQKQVLEMMEKMFIELSSKGESVIEITLEDDKIVSLYFKLCPLYRGCEPPEIDYHMVPMFIREVDLTDRLIEKMDVLSQKIIPQIDGINTVREIAISLELDPSLVARCVRNLHFYECVSLVPMFLYYNTYVATERVHDFYKNQKEINECLDFVKIQSITTEDGSEIPMPTPEFSDVFRLYLSMKVCGKNIGDWTDIENPRSMGIDEHRLVQFGMHHQFLRKLSVYPICTVNPGNNSILKACNGKTSLDELSLRHNVEPRTMFEILSETEKFEFVMK</sequence>
<evidence type="ECO:0000256" key="6">
    <source>
        <dbReference type="ARBA" id="ARBA00022824"/>
    </source>
</evidence>
<dbReference type="Proteomes" id="UP000008281">
    <property type="component" value="Unassembled WGS sequence"/>
</dbReference>
<dbReference type="UniPathway" id="UPA00196"/>
<dbReference type="eggNOG" id="KOG3789">
    <property type="taxonomic scope" value="Eukaryota"/>
</dbReference>
<dbReference type="OrthoDB" id="338854at2759"/>
<dbReference type="AlphaFoldDB" id="E3M7F1"/>
<proteinExistence type="inferred from homology"/>
<dbReference type="InterPro" id="IPR009580">
    <property type="entry name" value="GPI_biosynthesis_protein_Pig-F"/>
</dbReference>
<evidence type="ECO:0000256" key="2">
    <source>
        <dbReference type="ARBA" id="ARBA00004687"/>
    </source>
</evidence>
<evidence type="ECO:0000313" key="10">
    <source>
        <dbReference type="Proteomes" id="UP000008281"/>
    </source>
</evidence>
<dbReference type="eggNOG" id="KOG3144">
    <property type="taxonomic scope" value="Eukaryota"/>
</dbReference>
<dbReference type="GO" id="GO:1990130">
    <property type="term" value="C:GATOR1 complex"/>
    <property type="evidence" value="ECO:0007669"/>
    <property type="project" value="TreeGrafter"/>
</dbReference>
<comment type="subcellular location">
    <subcellularLocation>
        <location evidence="1">Endoplasmic reticulum membrane</location>
        <topology evidence="1">Multi-pass membrane protein</topology>
    </subcellularLocation>
</comment>
<evidence type="ECO:0000256" key="7">
    <source>
        <dbReference type="ARBA" id="ARBA00022989"/>
    </source>
</evidence>
<keyword evidence="5" id="KW-0812">Transmembrane</keyword>
<comment type="pathway">
    <text evidence="2">Glycolipid biosynthesis; glycosylphosphatidylinositol-anchor biosynthesis.</text>
</comment>
<dbReference type="GO" id="GO:0005789">
    <property type="term" value="C:endoplasmic reticulum membrane"/>
    <property type="evidence" value="ECO:0007669"/>
    <property type="project" value="UniProtKB-SubCell"/>
</dbReference>
<dbReference type="STRING" id="31234.E3M7F1"/>
<evidence type="ECO:0000256" key="1">
    <source>
        <dbReference type="ARBA" id="ARBA00004477"/>
    </source>
</evidence>
<dbReference type="PANTHER" id="PTHR12991">
    <property type="entry name" value="NITROGEN PERMEASE REGULATOR 2/TUMOR SUPPRESSOR CANDIDATE 4"/>
    <property type="match status" value="1"/>
</dbReference>
<dbReference type="OMA" id="INHIARI"/>
<dbReference type="PANTHER" id="PTHR12991:SF10">
    <property type="entry name" value="GATOR COMPLEX PROTEIN NPRL2"/>
    <property type="match status" value="1"/>
</dbReference>
<dbReference type="GO" id="GO:0010508">
    <property type="term" value="P:positive regulation of autophagy"/>
    <property type="evidence" value="ECO:0007669"/>
    <property type="project" value="TreeGrafter"/>
</dbReference>
<dbReference type="HOGENOM" id="CLU_014995_4_0_1"/>
<organism evidence="10">
    <name type="scientific">Caenorhabditis remanei</name>
    <name type="common">Caenorhabditis vulgaris</name>
    <dbReference type="NCBI Taxonomy" id="31234"/>
    <lineage>
        <taxon>Eukaryota</taxon>
        <taxon>Metazoa</taxon>
        <taxon>Ecdysozoa</taxon>
        <taxon>Nematoda</taxon>
        <taxon>Chromadorea</taxon>
        <taxon>Rhabditida</taxon>
        <taxon>Rhabditina</taxon>
        <taxon>Rhabditomorpha</taxon>
        <taxon>Rhabditoidea</taxon>
        <taxon>Rhabditidae</taxon>
        <taxon>Peloderinae</taxon>
        <taxon>Caenorhabditis</taxon>
    </lineage>
</organism>
<dbReference type="FunCoup" id="E3M7F1">
    <property type="interactions" value="1452"/>
</dbReference>
<keyword evidence="6" id="KW-0256">Endoplasmic reticulum</keyword>
<comment type="similarity">
    <text evidence="3">Belongs to the NPR2 family.</text>
</comment>
<keyword evidence="7" id="KW-1133">Transmembrane helix</keyword>
<accession>E3M7F1</accession>
<evidence type="ECO:0000256" key="8">
    <source>
        <dbReference type="ARBA" id="ARBA00023136"/>
    </source>
</evidence>
<evidence type="ECO:0000256" key="3">
    <source>
        <dbReference type="ARBA" id="ARBA00008433"/>
    </source>
</evidence>
<keyword evidence="10" id="KW-1185">Reference proteome</keyword>
<dbReference type="EMBL" id="DS268427">
    <property type="protein sequence ID" value="EFO93625.1"/>
    <property type="molecule type" value="Genomic_DNA"/>
</dbReference>
<dbReference type="InterPro" id="IPR009348">
    <property type="entry name" value="NPR2-like"/>
</dbReference>
<evidence type="ECO:0000256" key="5">
    <source>
        <dbReference type="ARBA" id="ARBA00022692"/>
    </source>
</evidence>
<keyword evidence="8" id="KW-0472">Membrane</keyword>
<protein>
    <submittedName>
        <fullName evidence="9">Uncharacterized protein</fullName>
    </submittedName>
</protein>
<dbReference type="GO" id="GO:0005774">
    <property type="term" value="C:vacuolar membrane"/>
    <property type="evidence" value="ECO:0007669"/>
    <property type="project" value="TreeGrafter"/>
</dbReference>
<gene>
    <name evidence="9" type="ORF">CRE_12518</name>
</gene>
<keyword evidence="4" id="KW-0337">GPI-anchor biosynthesis</keyword>
<dbReference type="Pfam" id="PF06218">
    <property type="entry name" value="NPR2"/>
    <property type="match status" value="1"/>
</dbReference>
<evidence type="ECO:0000256" key="4">
    <source>
        <dbReference type="ARBA" id="ARBA00022502"/>
    </source>
</evidence>
<evidence type="ECO:0000313" key="9">
    <source>
        <dbReference type="EMBL" id="EFO93625.1"/>
    </source>
</evidence>
<reference evidence="9" key="1">
    <citation type="submission" date="2007-07" db="EMBL/GenBank/DDBJ databases">
        <title>PCAP assembly of the Caenorhabditis remanei genome.</title>
        <authorList>
            <consortium name="The Caenorhabditis remanei Sequencing Consortium"/>
            <person name="Wilson R.K."/>
        </authorList>
    </citation>
    <scope>NUCLEOTIDE SEQUENCE [LARGE SCALE GENOMIC DNA]</scope>
    <source>
        <strain evidence="9">PB4641</strain>
    </source>
</reference>
<dbReference type="Pfam" id="PF06699">
    <property type="entry name" value="PIG-F"/>
    <property type="match status" value="1"/>
</dbReference>
<dbReference type="GO" id="GO:1904262">
    <property type="term" value="P:negative regulation of TORC1 signaling"/>
    <property type="evidence" value="ECO:0007669"/>
    <property type="project" value="TreeGrafter"/>
</dbReference>